<sequence>VSAKSDIRTKQGIRAVVPQLPTYMLLPNALFQAGLIDFIAQNKKFETMQSASQSALKSDENSALFLHGYSGNYHYVSNLSMFEYGYGAELDYNALEAGVLLKEIESLCSHTFLGVLGNYGNFSLHPQEVEQSKKSTFDKWSVAAYGGLRHDTGLYMDGVFSYGLFKGDVFTLARGKTATLKGKQLSAALTSGKAFAIGRKSLVLDPQVQFIYQNLQFDPVHDIDNIDVNLGKFDQWTMRVGGHLTKKLFAMEERRVISLYGKLYLSHHFGEKQSVSFKHTFQLGDFGSSLETGFGFDARLSPQFALHGDVSYQRRLKKAGFSGARFSAGLRHLF</sequence>
<dbReference type="InterPro" id="IPR005546">
    <property type="entry name" value="Autotransporte_beta"/>
</dbReference>
<dbReference type="SMART" id="SM00869">
    <property type="entry name" value="Autotransporter"/>
    <property type="match status" value="1"/>
</dbReference>
<dbReference type="Gene3D" id="2.40.128.130">
    <property type="entry name" value="Autotransporter beta-domain"/>
    <property type="match status" value="1"/>
</dbReference>
<evidence type="ECO:0000313" key="3">
    <source>
        <dbReference type="Proteomes" id="UP001549112"/>
    </source>
</evidence>
<dbReference type="InterPro" id="IPR006315">
    <property type="entry name" value="OM_autotransptr_brl_dom"/>
</dbReference>
<reference evidence="2 3" key="1">
    <citation type="submission" date="2024-06" db="EMBL/GenBank/DDBJ databases">
        <title>Genomic Encyclopedia of Type Strains, Phase IV (KMG-IV): sequencing the most valuable type-strain genomes for metagenomic binning, comparative biology and taxonomic classification.</title>
        <authorList>
            <person name="Goeker M."/>
        </authorList>
    </citation>
    <scope>NUCLEOTIDE SEQUENCE [LARGE SCALE GENOMIC DNA]</scope>
    <source>
        <strain evidence="2 3">DSM 23650</strain>
    </source>
</reference>
<dbReference type="Proteomes" id="UP001549112">
    <property type="component" value="Unassembled WGS sequence"/>
</dbReference>
<feature type="non-terminal residue" evidence="2">
    <location>
        <position position="1"/>
    </location>
</feature>
<feature type="domain" description="Autotransporter" evidence="1">
    <location>
        <begin position="57"/>
        <end position="334"/>
    </location>
</feature>
<dbReference type="PROSITE" id="PS51208">
    <property type="entry name" value="AUTOTRANSPORTER"/>
    <property type="match status" value="1"/>
</dbReference>
<organism evidence="2 3">
    <name type="scientific">Bartonella japonica</name>
    <dbReference type="NCBI Taxonomy" id="357761"/>
    <lineage>
        <taxon>Bacteria</taxon>
        <taxon>Pseudomonadati</taxon>
        <taxon>Pseudomonadota</taxon>
        <taxon>Alphaproteobacteria</taxon>
        <taxon>Hyphomicrobiales</taxon>
        <taxon>Bartonellaceae</taxon>
        <taxon>Bartonella</taxon>
    </lineage>
</organism>
<dbReference type="PANTHER" id="PTHR35037">
    <property type="entry name" value="C-TERMINAL REGION OF AIDA-LIKE PROTEIN"/>
    <property type="match status" value="1"/>
</dbReference>
<dbReference type="InterPro" id="IPR051551">
    <property type="entry name" value="Autotransporter_adhesion"/>
</dbReference>
<accession>A0ABV2FQR6</accession>
<comment type="caution">
    <text evidence="2">The sequence shown here is derived from an EMBL/GenBank/DDBJ whole genome shotgun (WGS) entry which is preliminary data.</text>
</comment>
<proteinExistence type="predicted"/>
<dbReference type="RefSeq" id="WP_354187602.1">
    <property type="nucleotide sequence ID" value="NZ_JBEPLT010000053.1"/>
</dbReference>
<evidence type="ECO:0000313" key="2">
    <source>
        <dbReference type="EMBL" id="MET3560914.1"/>
    </source>
</evidence>
<dbReference type="InterPro" id="IPR036709">
    <property type="entry name" value="Autotransporte_beta_dom_sf"/>
</dbReference>
<dbReference type="PANTHER" id="PTHR35037:SF3">
    <property type="entry name" value="C-TERMINAL REGION OF AIDA-LIKE PROTEIN"/>
    <property type="match status" value="1"/>
</dbReference>
<evidence type="ECO:0000259" key="1">
    <source>
        <dbReference type="PROSITE" id="PS51208"/>
    </source>
</evidence>
<dbReference type="NCBIfam" id="TIGR01414">
    <property type="entry name" value="autotrans_barl"/>
    <property type="match status" value="1"/>
</dbReference>
<dbReference type="SUPFAM" id="SSF103515">
    <property type="entry name" value="Autotransporter"/>
    <property type="match status" value="1"/>
</dbReference>
<keyword evidence="3" id="KW-1185">Reference proteome</keyword>
<name>A0ABV2FQR6_9HYPH</name>
<gene>
    <name evidence="2" type="ORF">ABID39_001630</name>
</gene>
<protein>
    <submittedName>
        <fullName evidence="2">Outer membrane autotransporter protein</fullName>
    </submittedName>
</protein>
<dbReference type="EMBL" id="JBEPLT010000053">
    <property type="protein sequence ID" value="MET3560914.1"/>
    <property type="molecule type" value="Genomic_DNA"/>
</dbReference>
<dbReference type="Pfam" id="PF03797">
    <property type="entry name" value="Autotransporter"/>
    <property type="match status" value="1"/>
</dbReference>